<evidence type="ECO:0000256" key="3">
    <source>
        <dbReference type="PIRSR" id="PIRSR018153-1"/>
    </source>
</evidence>
<accession>A0A4P9WHT9</accession>
<organism evidence="4 5">
    <name type="scientific">Blyttiomyces helicus</name>
    <dbReference type="NCBI Taxonomy" id="388810"/>
    <lineage>
        <taxon>Eukaryota</taxon>
        <taxon>Fungi</taxon>
        <taxon>Fungi incertae sedis</taxon>
        <taxon>Chytridiomycota</taxon>
        <taxon>Chytridiomycota incertae sedis</taxon>
        <taxon>Chytridiomycetes</taxon>
        <taxon>Chytridiomycetes incertae sedis</taxon>
        <taxon>Blyttiomyces</taxon>
    </lineage>
</organism>
<evidence type="ECO:0000313" key="4">
    <source>
        <dbReference type="EMBL" id="RKO91962.1"/>
    </source>
</evidence>
<dbReference type="Gene3D" id="3.90.550.10">
    <property type="entry name" value="Spore Coat Polysaccharide Biosynthesis Protein SpsA, Chain A"/>
    <property type="match status" value="1"/>
</dbReference>
<feature type="non-terminal residue" evidence="4">
    <location>
        <position position="288"/>
    </location>
</feature>
<comment type="similarity">
    <text evidence="1">Belongs to the glycosyltransferase 15 family.</text>
</comment>
<protein>
    <submittedName>
        <fullName evidence="4">Nucleotide-diphospho-sugar transferase</fullName>
    </submittedName>
</protein>
<dbReference type="Proteomes" id="UP000269721">
    <property type="component" value="Unassembled WGS sequence"/>
</dbReference>
<gene>
    <name evidence="4" type="ORF">BDK51DRAFT_1448</name>
</gene>
<proteinExistence type="inferred from homology"/>
<evidence type="ECO:0000256" key="2">
    <source>
        <dbReference type="ARBA" id="ARBA00022679"/>
    </source>
</evidence>
<dbReference type="InterPro" id="IPR002685">
    <property type="entry name" value="Glyco_trans_15"/>
</dbReference>
<dbReference type="PANTHER" id="PTHR31121">
    <property type="entry name" value="ALPHA-1,2 MANNOSYLTRANSFERASE KTR1"/>
    <property type="match status" value="1"/>
</dbReference>
<name>A0A4P9WHT9_9FUNG</name>
<dbReference type="GO" id="GO:0016020">
    <property type="term" value="C:membrane"/>
    <property type="evidence" value="ECO:0007669"/>
    <property type="project" value="InterPro"/>
</dbReference>
<sequence length="288" mass="33084">TTERANAVLVTLARPTDLASLLRTLTRFESAFNARKNYPYLIFANNPLPASFRRAVIDHLANLGASPVDFATIPADHWSTPSWIDAWRARVGRMGAFMRLNVPHGGNESYQRMCRWFSGFFFKHEKMLKYDWFWRIDSDVEYLCEIPSDPFLSMSASSQKYGFNIIAKEIMSTIPSLSATVIDFLRFKGISHIPPVLAAFWDEKSNVYDGGHFWSNFEIGDLRWFRSVEYGEFFDFLDRAGGFFYERWGDAPVHTLAAGVLLKPSELRYFGETGYRHENRLQCPIGAP</sequence>
<dbReference type="PIRSF" id="PIRSF018153">
    <property type="entry name" value="Glyco_trans_15"/>
    <property type="match status" value="1"/>
</dbReference>
<feature type="non-terminal residue" evidence="4">
    <location>
        <position position="1"/>
    </location>
</feature>
<reference evidence="5" key="1">
    <citation type="journal article" date="2018" name="Nat. Microbiol.">
        <title>Leveraging single-cell genomics to expand the fungal tree of life.</title>
        <authorList>
            <person name="Ahrendt S.R."/>
            <person name="Quandt C.A."/>
            <person name="Ciobanu D."/>
            <person name="Clum A."/>
            <person name="Salamov A."/>
            <person name="Andreopoulos B."/>
            <person name="Cheng J.F."/>
            <person name="Woyke T."/>
            <person name="Pelin A."/>
            <person name="Henrissat B."/>
            <person name="Reynolds N.K."/>
            <person name="Benny G.L."/>
            <person name="Smith M.E."/>
            <person name="James T.Y."/>
            <person name="Grigoriev I.V."/>
        </authorList>
    </citation>
    <scope>NUCLEOTIDE SEQUENCE [LARGE SCALE GENOMIC DNA]</scope>
</reference>
<keyword evidence="2 4" id="KW-0808">Transferase</keyword>
<dbReference type="GO" id="GO:0000032">
    <property type="term" value="P:cell wall mannoprotein biosynthetic process"/>
    <property type="evidence" value="ECO:0007669"/>
    <property type="project" value="TreeGrafter"/>
</dbReference>
<dbReference type="GO" id="GO:0005794">
    <property type="term" value="C:Golgi apparatus"/>
    <property type="evidence" value="ECO:0007669"/>
    <property type="project" value="TreeGrafter"/>
</dbReference>
<evidence type="ECO:0000256" key="1">
    <source>
        <dbReference type="ARBA" id="ARBA00007677"/>
    </source>
</evidence>
<dbReference type="GO" id="GO:0000026">
    <property type="term" value="F:alpha-1,2-mannosyltransferase activity"/>
    <property type="evidence" value="ECO:0007669"/>
    <property type="project" value="TreeGrafter"/>
</dbReference>
<dbReference type="EMBL" id="KZ994825">
    <property type="protein sequence ID" value="RKO91962.1"/>
    <property type="molecule type" value="Genomic_DNA"/>
</dbReference>
<dbReference type="Pfam" id="PF01793">
    <property type="entry name" value="Glyco_transf_15"/>
    <property type="match status" value="1"/>
</dbReference>
<dbReference type="InterPro" id="IPR029044">
    <property type="entry name" value="Nucleotide-diphossugar_trans"/>
</dbReference>
<dbReference type="AlphaFoldDB" id="A0A4P9WHT9"/>
<evidence type="ECO:0000313" key="5">
    <source>
        <dbReference type="Proteomes" id="UP000269721"/>
    </source>
</evidence>
<dbReference type="PANTHER" id="PTHR31121:SF6">
    <property type="entry name" value="ALPHA-1,2 MANNOSYLTRANSFERASE KTR1"/>
    <property type="match status" value="1"/>
</dbReference>
<dbReference type="GO" id="GO:0006487">
    <property type="term" value="P:protein N-linked glycosylation"/>
    <property type="evidence" value="ECO:0007669"/>
    <property type="project" value="TreeGrafter"/>
</dbReference>
<dbReference type="OrthoDB" id="439943at2759"/>
<feature type="active site" description="Nucleophile" evidence="3">
    <location>
        <position position="218"/>
    </location>
</feature>
<keyword evidence="5" id="KW-1185">Reference proteome</keyword>
<dbReference type="SUPFAM" id="SSF53448">
    <property type="entry name" value="Nucleotide-diphospho-sugar transferases"/>
    <property type="match status" value="1"/>
</dbReference>